<dbReference type="GO" id="GO:0032012">
    <property type="term" value="P:regulation of ARF protein signal transduction"/>
    <property type="evidence" value="ECO:0007669"/>
    <property type="project" value="InterPro"/>
</dbReference>
<evidence type="ECO:0000313" key="3">
    <source>
        <dbReference type="EMBL" id="ORZ28053.1"/>
    </source>
</evidence>
<evidence type="ECO:0000259" key="2">
    <source>
        <dbReference type="PROSITE" id="PS50190"/>
    </source>
</evidence>
<accession>A0A1Y2H2X0</accession>
<dbReference type="STRING" id="64571.A0A1Y2H2X0"/>
<dbReference type="InParanoid" id="A0A1Y2H2X0"/>
<keyword evidence="4" id="KW-1185">Reference proteome</keyword>
<sequence>MSEGHPTIDSRFQVKEVIELKKISLSLTRDKYDSKNGEAGPHGNRKIPPILAEFIHTFDQDPNRAIKSFIQKRALHSDHISVAHLLFKTPELSKSQLALFLSDPANKHVYRAFLDQCQFAGVLLDEALRTLLSRLSLPDRVSVPRSGGSTDRSNRCVGYLLEEFTKRWYEANINVVVFDASIAHKLVIAMIVLNAQLHNNEGASLVKDRDEPTKDSFVENFQLLDQQRIVPRDTLHNIFLSISHQPLDIDSEKLDDHPGNSSSIPSSSRKLWPIMMSPVVLPPRLTLKVPSDSITITIPVLNPHFSIHLGGRDLKCEPSILEFGSHRSQQFRIIGSVPGKKTLTIQPKITAEKGTPEQYYDLHNLPSKHVIAIERQFMRHTFQISLLNDLGTRRRYLFGASTGVEKDEWARAL</sequence>
<dbReference type="Proteomes" id="UP000193648">
    <property type="component" value="Unassembled WGS sequence"/>
</dbReference>
<dbReference type="RefSeq" id="XP_021885756.1">
    <property type="nucleotide sequence ID" value="XM_022020510.1"/>
</dbReference>
<dbReference type="SUPFAM" id="SSF48425">
    <property type="entry name" value="Sec7 domain"/>
    <property type="match status" value="1"/>
</dbReference>
<dbReference type="InterPro" id="IPR023394">
    <property type="entry name" value="Sec7_C_sf"/>
</dbReference>
<dbReference type="EMBL" id="MCFF01000003">
    <property type="protein sequence ID" value="ORZ28053.1"/>
    <property type="molecule type" value="Genomic_DNA"/>
</dbReference>
<dbReference type="GeneID" id="33562354"/>
<evidence type="ECO:0000259" key="1">
    <source>
        <dbReference type="PROSITE" id="PS50003"/>
    </source>
</evidence>
<dbReference type="InterPro" id="IPR000904">
    <property type="entry name" value="Sec7_dom"/>
</dbReference>
<comment type="caution">
    <text evidence="3">The sequence shown here is derived from an EMBL/GenBank/DDBJ whole genome shotgun (WGS) entry which is preliminary data.</text>
</comment>
<dbReference type="Gene3D" id="1.10.220.20">
    <property type="match status" value="1"/>
</dbReference>
<dbReference type="Pfam" id="PF01369">
    <property type="entry name" value="Sec7"/>
    <property type="match status" value="1"/>
</dbReference>
<reference evidence="3 4" key="1">
    <citation type="submission" date="2016-07" db="EMBL/GenBank/DDBJ databases">
        <title>Pervasive Adenine N6-methylation of Active Genes in Fungi.</title>
        <authorList>
            <consortium name="DOE Joint Genome Institute"/>
            <person name="Mondo S.J."/>
            <person name="Dannebaum R.O."/>
            <person name="Kuo R.C."/>
            <person name="Labutti K."/>
            <person name="Haridas S."/>
            <person name="Kuo A."/>
            <person name="Salamov A."/>
            <person name="Ahrendt S.R."/>
            <person name="Lipzen A."/>
            <person name="Sullivan W."/>
            <person name="Andreopoulos W.B."/>
            <person name="Clum A."/>
            <person name="Lindquist E."/>
            <person name="Daum C."/>
            <person name="Ramamoorthy G.K."/>
            <person name="Gryganskyi A."/>
            <person name="Culley D."/>
            <person name="Magnuson J.K."/>
            <person name="James T.Y."/>
            <person name="O'Malley M.A."/>
            <person name="Stajich J.E."/>
            <person name="Spatafora J.W."/>
            <person name="Visel A."/>
            <person name="Grigoriev I.V."/>
        </authorList>
    </citation>
    <scope>NUCLEOTIDE SEQUENCE [LARGE SCALE GENOMIC DNA]</scope>
    <source>
        <strain evidence="3 4">NRRL 3116</strain>
    </source>
</reference>
<dbReference type="SMART" id="SM00222">
    <property type="entry name" value="Sec7"/>
    <property type="match status" value="1"/>
</dbReference>
<dbReference type="PROSITE" id="PS50003">
    <property type="entry name" value="PH_DOMAIN"/>
    <property type="match status" value="1"/>
</dbReference>
<feature type="domain" description="PH" evidence="1">
    <location>
        <begin position="379"/>
        <end position="413"/>
    </location>
</feature>
<dbReference type="Gene3D" id="1.10.1000.11">
    <property type="entry name" value="Arf Nucleotide-binding Site Opener,domain 2"/>
    <property type="match status" value="1"/>
</dbReference>
<evidence type="ECO:0000313" key="4">
    <source>
        <dbReference type="Proteomes" id="UP000193648"/>
    </source>
</evidence>
<dbReference type="OrthoDB" id="430364at2759"/>
<protein>
    <submittedName>
        <fullName evidence="3">Sec7 domain-containing protein</fullName>
    </submittedName>
</protein>
<dbReference type="InterPro" id="IPR035999">
    <property type="entry name" value="Sec7_dom_sf"/>
</dbReference>
<organism evidence="3 4">
    <name type="scientific">Lobosporangium transversale</name>
    <dbReference type="NCBI Taxonomy" id="64571"/>
    <lineage>
        <taxon>Eukaryota</taxon>
        <taxon>Fungi</taxon>
        <taxon>Fungi incertae sedis</taxon>
        <taxon>Mucoromycota</taxon>
        <taxon>Mortierellomycotina</taxon>
        <taxon>Mortierellomycetes</taxon>
        <taxon>Mortierellales</taxon>
        <taxon>Mortierellaceae</taxon>
        <taxon>Lobosporangium</taxon>
    </lineage>
</organism>
<dbReference type="PANTHER" id="PTHR10663">
    <property type="entry name" value="GUANYL-NUCLEOTIDE EXCHANGE FACTOR"/>
    <property type="match status" value="1"/>
</dbReference>
<gene>
    <name evidence="3" type="ORF">BCR41DRAFT_299134</name>
</gene>
<proteinExistence type="predicted"/>
<dbReference type="GO" id="GO:0005085">
    <property type="term" value="F:guanyl-nucleotide exchange factor activity"/>
    <property type="evidence" value="ECO:0007669"/>
    <property type="project" value="InterPro"/>
</dbReference>
<dbReference type="AlphaFoldDB" id="A0A1Y2H2X0"/>
<dbReference type="PROSITE" id="PS50190">
    <property type="entry name" value="SEC7"/>
    <property type="match status" value="1"/>
</dbReference>
<feature type="non-terminal residue" evidence="3">
    <location>
        <position position="413"/>
    </location>
</feature>
<dbReference type="InterPro" id="IPR001849">
    <property type="entry name" value="PH_domain"/>
</dbReference>
<name>A0A1Y2H2X0_9FUNG</name>
<feature type="domain" description="SEC7" evidence="2">
    <location>
        <begin position="58"/>
        <end position="245"/>
    </location>
</feature>